<accession>A0A6S6WE15</accession>
<dbReference type="PANTHER" id="PTHR23159">
    <property type="entry name" value="CENTROSOMAL PROTEIN 2"/>
    <property type="match status" value="1"/>
</dbReference>
<name>A0A6S6WE15_9PLEO</name>
<keyword evidence="1" id="KW-0175">Coiled coil</keyword>
<dbReference type="SUPFAM" id="SSF46579">
    <property type="entry name" value="Prefoldin"/>
    <property type="match status" value="1"/>
</dbReference>
<dbReference type="EMBL" id="HG992985">
    <property type="protein sequence ID" value="CAE7207377.1"/>
    <property type="molecule type" value="Genomic_DNA"/>
</dbReference>
<dbReference type="PANTHER" id="PTHR23159:SF31">
    <property type="entry name" value="CENTROSOME-ASSOCIATED PROTEIN CEP250 ISOFORM X1"/>
    <property type="match status" value="1"/>
</dbReference>
<feature type="compositionally biased region" description="Polar residues" evidence="2">
    <location>
        <begin position="45"/>
        <end position="54"/>
    </location>
</feature>
<proteinExistence type="predicted"/>
<reference evidence="3" key="1">
    <citation type="submission" date="2021-02" db="EMBL/GenBank/DDBJ databases">
        <authorList>
            <person name="Syme A R."/>
            <person name="Syme A R."/>
            <person name="Moolhuijzen P."/>
        </authorList>
    </citation>
    <scope>NUCLEOTIDE SEQUENCE</scope>
    <source>
        <strain evidence="3">W1-1</strain>
    </source>
</reference>
<dbReference type="AlphaFoldDB" id="A0A6S6WE15"/>
<evidence type="ECO:0000313" key="3">
    <source>
        <dbReference type="EMBL" id="CAE7207377.1"/>
    </source>
</evidence>
<dbReference type="Gene3D" id="1.10.287.1490">
    <property type="match status" value="1"/>
</dbReference>
<evidence type="ECO:0000313" key="4">
    <source>
        <dbReference type="Proteomes" id="UP000472372"/>
    </source>
</evidence>
<organism evidence="3 4">
    <name type="scientific">Pyrenophora teres f. teres</name>
    <dbReference type="NCBI Taxonomy" id="97479"/>
    <lineage>
        <taxon>Eukaryota</taxon>
        <taxon>Fungi</taxon>
        <taxon>Dikarya</taxon>
        <taxon>Ascomycota</taxon>
        <taxon>Pezizomycotina</taxon>
        <taxon>Dothideomycetes</taxon>
        <taxon>Pleosporomycetidae</taxon>
        <taxon>Pleosporales</taxon>
        <taxon>Pleosporineae</taxon>
        <taxon>Pleosporaceae</taxon>
        <taxon>Pyrenophora</taxon>
    </lineage>
</organism>
<dbReference type="Gene3D" id="1.20.5.1700">
    <property type="match status" value="1"/>
</dbReference>
<feature type="region of interest" description="Disordered" evidence="2">
    <location>
        <begin position="1"/>
        <end position="117"/>
    </location>
</feature>
<dbReference type="Proteomes" id="UP000472372">
    <property type="component" value="Chromosome 9"/>
</dbReference>
<evidence type="ECO:0000256" key="1">
    <source>
        <dbReference type="SAM" id="Coils"/>
    </source>
</evidence>
<evidence type="ECO:0000256" key="2">
    <source>
        <dbReference type="SAM" id="MobiDB-lite"/>
    </source>
</evidence>
<protein>
    <submittedName>
        <fullName evidence="3">Myosin-tail-1 multi-domain protein</fullName>
    </submittedName>
</protein>
<feature type="compositionally biased region" description="Basic and acidic residues" evidence="2">
    <location>
        <begin position="9"/>
        <end position="20"/>
    </location>
</feature>
<feature type="compositionally biased region" description="Polar residues" evidence="2">
    <location>
        <begin position="78"/>
        <end position="91"/>
    </location>
</feature>
<feature type="coiled-coil region" evidence="1">
    <location>
        <begin position="988"/>
        <end position="1051"/>
    </location>
</feature>
<feature type="coiled-coil region" evidence="1">
    <location>
        <begin position="469"/>
        <end position="955"/>
    </location>
</feature>
<sequence>MARLSGLPSEHHHEGPGDAPRRKRGRPSKHQTPSEEMSSAGKRTASPTAEISQTKRMKRIEVDDDEDQDQIAEEIQQSFSRSQRAGDTINVQTQTQTRKTTRRHSEPPVAVSDDEDELMGFPSTQPLPGLTPHLDRVGASRNRFTTARRARMSMPAQLQIERVDEIDENHTNHVQFAPLTQVLDNRARRRLRRSHLSQEVNSFEDHQKKDKKMFLELRRQLREQDEKIRDLEYRLEARRLGEIDLSDAHADELQVELDEARQQIDELRASSLYNGDDNDTGAALSDDDDDALIMVNPDELYLSQDLDIEPMPNGKYTERALEIASQMTLESLPTLSQLNRDSLMEGESVVVDRIDDQVVERYERELKQMSKTLGESQGALRVITIALQNLRYVEAGASSIDILTKLRQGFEDLRAETEKFFPGTTAGLTNQQLHRKVPELFSGIFYELNEKLTMLHDSQKTEVLLRRQYEGVLDLLGESEERVKELEANVSTLDETNEDKQRAILDLEERNTALTTLTSEQEIKLNQQDSQIAGLEHDNQNKDTSLQRLREALEKYREDLDHVTTTATEFEATHHDMIARMEQEHTAAMEELEAERAAEQEGRLAAEADVDQKNEYIEQLEESITRMEAEVDNITTEISTLTRRLGDEEVARKDAEQDRDEQVEQVYQHANTIENLNETITELKEQLADARENLAAERAQREKTEADLDEAKTSIEELSNRLHNTGLQANELRSKLFQLQQEKEAAISELEQEAEEREEDLNNQLAAETELREAGEDTIEQLKQDILNLQAQIATLDDNLADMTQARNDLEQERDVQVESLDSQLADLKTKYAALENSTNSTITSLQANITDLNNHVQQQQNEIEDLMDRIAERDRAYLEDTTALKDEVDVLKNDLTKKEAENEAYRRENDSLSQRVENEANELLNIVGSHNDQVNSLNAVIKSNEATIKNLQDTSAKRTTEFEEMLEERNNEITEMRLLGDARVETIVILEAQIEDMKERFRLTTEDNQATIDALTLSQRQLQEQNERLADDLKRRNQETLRAIQEMKLKRVEVKTQGVDLHRVVNGKVAKTSEKIKIGKKGKKKVAKRQWDSGFGVDEAVEDEELNGEEPLAA</sequence>
<feature type="coiled-coil region" evidence="1">
    <location>
        <begin position="214"/>
        <end position="270"/>
    </location>
</feature>
<gene>
    <name evidence="3" type="ORF">PTTW11_09697</name>
</gene>
<feature type="compositionally biased region" description="Acidic residues" evidence="2">
    <location>
        <begin position="62"/>
        <end position="72"/>
    </location>
</feature>